<protein>
    <submittedName>
        <fullName evidence="2">Uncharacterized protein</fullName>
    </submittedName>
</protein>
<name>A0ABW3ZN61_9RHOB</name>
<accession>A0ABW3ZN61</accession>
<reference evidence="3" key="1">
    <citation type="journal article" date="2019" name="Int. J. Syst. Evol. Microbiol.">
        <title>The Global Catalogue of Microorganisms (GCM) 10K type strain sequencing project: providing services to taxonomists for standard genome sequencing and annotation.</title>
        <authorList>
            <consortium name="The Broad Institute Genomics Platform"/>
            <consortium name="The Broad Institute Genome Sequencing Center for Infectious Disease"/>
            <person name="Wu L."/>
            <person name="Ma J."/>
        </authorList>
    </citation>
    <scope>NUCLEOTIDE SEQUENCE [LARGE SCALE GENOMIC DNA]</scope>
    <source>
        <strain evidence="3">CCUG 62953</strain>
    </source>
</reference>
<keyword evidence="1" id="KW-0812">Transmembrane</keyword>
<keyword evidence="3" id="KW-1185">Reference proteome</keyword>
<evidence type="ECO:0000256" key="1">
    <source>
        <dbReference type="SAM" id="Phobius"/>
    </source>
</evidence>
<sequence>MARGPSRGELIFRLCFSLAGLALLGAAIAVRGWPQGPALFEVIGVAGLFFGGTAVWSAWRLWKR</sequence>
<dbReference type="Proteomes" id="UP001597135">
    <property type="component" value="Unassembled WGS sequence"/>
</dbReference>
<keyword evidence="1" id="KW-0472">Membrane</keyword>
<evidence type="ECO:0000313" key="2">
    <source>
        <dbReference type="EMBL" id="MFD1344586.1"/>
    </source>
</evidence>
<dbReference type="EMBL" id="JBHTMU010000057">
    <property type="protein sequence ID" value="MFD1344586.1"/>
    <property type="molecule type" value="Genomic_DNA"/>
</dbReference>
<feature type="transmembrane region" description="Helical" evidence="1">
    <location>
        <begin position="39"/>
        <end position="59"/>
    </location>
</feature>
<dbReference type="RefSeq" id="WP_386806165.1">
    <property type="nucleotide sequence ID" value="NZ_JBHTMU010000057.1"/>
</dbReference>
<gene>
    <name evidence="2" type="ORF">ACFQ4E_19300</name>
</gene>
<keyword evidence="1" id="KW-1133">Transmembrane helix</keyword>
<evidence type="ECO:0000313" key="3">
    <source>
        <dbReference type="Proteomes" id="UP001597135"/>
    </source>
</evidence>
<proteinExistence type="predicted"/>
<comment type="caution">
    <text evidence="2">The sequence shown here is derived from an EMBL/GenBank/DDBJ whole genome shotgun (WGS) entry which is preliminary data.</text>
</comment>
<organism evidence="2 3">
    <name type="scientific">Litorisediminicola beolgyonensis</name>
    <dbReference type="NCBI Taxonomy" id="1173614"/>
    <lineage>
        <taxon>Bacteria</taxon>
        <taxon>Pseudomonadati</taxon>
        <taxon>Pseudomonadota</taxon>
        <taxon>Alphaproteobacteria</taxon>
        <taxon>Rhodobacterales</taxon>
        <taxon>Paracoccaceae</taxon>
        <taxon>Litorisediminicola</taxon>
    </lineage>
</organism>